<dbReference type="Proteomes" id="UP000042527">
    <property type="component" value="Unassembled WGS sequence"/>
</dbReference>
<sequence length="38" mass="4323">MLTVALCQTLSIIEALKLAGLVLTRTSKTQNRHGWRWL</sequence>
<protein>
    <submittedName>
        <fullName evidence="1">Uncharacterized protein</fullName>
    </submittedName>
</protein>
<dbReference type="AlphaFoldDB" id="A0A0B7GVU8"/>
<evidence type="ECO:0000313" key="2">
    <source>
        <dbReference type="Proteomes" id="UP000042527"/>
    </source>
</evidence>
<accession>A0A0B7GVU8</accession>
<evidence type="ECO:0000313" key="1">
    <source>
        <dbReference type="EMBL" id="CEM62809.1"/>
    </source>
</evidence>
<reference evidence="2" key="1">
    <citation type="submission" date="2015-01" db="EMBL/GenBank/DDBJ databases">
        <authorList>
            <person name="Manzoor Shahid"/>
            <person name="Zubair Saima"/>
        </authorList>
    </citation>
    <scope>NUCLEOTIDE SEQUENCE [LARGE SCALE GENOMIC DNA]</scope>
    <source>
        <strain evidence="2">V1</strain>
    </source>
</reference>
<organism evidence="1 2">
    <name type="scientific">Treponema phagedenis</name>
    <dbReference type="NCBI Taxonomy" id="162"/>
    <lineage>
        <taxon>Bacteria</taxon>
        <taxon>Pseudomonadati</taxon>
        <taxon>Spirochaetota</taxon>
        <taxon>Spirochaetia</taxon>
        <taxon>Spirochaetales</taxon>
        <taxon>Treponemataceae</taxon>
        <taxon>Treponema</taxon>
    </lineage>
</organism>
<dbReference type="EMBL" id="CDNC01000045">
    <property type="protein sequence ID" value="CEM62809.1"/>
    <property type="molecule type" value="Genomic_DNA"/>
</dbReference>
<name>A0A0B7GVU8_TREPH</name>
<proteinExistence type="predicted"/>
<keyword evidence="2" id="KW-1185">Reference proteome</keyword>
<gene>
    <name evidence="1" type="ORF">TPHV1_50069</name>
</gene>